<gene>
    <name evidence="1" type="ORF">BJX63DRAFT_66964</name>
</gene>
<organism evidence="1 2">
    <name type="scientific">Aspergillus granulosus</name>
    <dbReference type="NCBI Taxonomy" id="176169"/>
    <lineage>
        <taxon>Eukaryota</taxon>
        <taxon>Fungi</taxon>
        <taxon>Dikarya</taxon>
        <taxon>Ascomycota</taxon>
        <taxon>Pezizomycotina</taxon>
        <taxon>Eurotiomycetes</taxon>
        <taxon>Eurotiomycetidae</taxon>
        <taxon>Eurotiales</taxon>
        <taxon>Aspergillaceae</taxon>
        <taxon>Aspergillus</taxon>
        <taxon>Aspergillus subgen. Nidulantes</taxon>
    </lineage>
</organism>
<keyword evidence="2" id="KW-1185">Reference proteome</keyword>
<evidence type="ECO:0000313" key="1">
    <source>
        <dbReference type="EMBL" id="KAL2807589.1"/>
    </source>
</evidence>
<accession>A0ABR4GWQ7</accession>
<dbReference type="Proteomes" id="UP001610334">
    <property type="component" value="Unassembled WGS sequence"/>
</dbReference>
<evidence type="ECO:0000313" key="2">
    <source>
        <dbReference type="Proteomes" id="UP001610334"/>
    </source>
</evidence>
<protein>
    <submittedName>
        <fullName evidence="1">Uncharacterized protein</fullName>
    </submittedName>
</protein>
<reference evidence="1 2" key="1">
    <citation type="submission" date="2024-07" db="EMBL/GenBank/DDBJ databases">
        <title>Section-level genome sequencing and comparative genomics of Aspergillus sections Usti and Cavernicolus.</title>
        <authorList>
            <consortium name="Lawrence Berkeley National Laboratory"/>
            <person name="Nybo J.L."/>
            <person name="Vesth T.C."/>
            <person name="Theobald S."/>
            <person name="Frisvad J.C."/>
            <person name="Larsen T.O."/>
            <person name="Kjaerboelling I."/>
            <person name="Rothschild-Mancinelli K."/>
            <person name="Lyhne E.K."/>
            <person name="Kogle M.E."/>
            <person name="Barry K."/>
            <person name="Clum A."/>
            <person name="Na H."/>
            <person name="Ledsgaard L."/>
            <person name="Lin J."/>
            <person name="Lipzen A."/>
            <person name="Kuo A."/>
            <person name="Riley R."/>
            <person name="Mondo S."/>
            <person name="Labutti K."/>
            <person name="Haridas S."/>
            <person name="Pangalinan J."/>
            <person name="Salamov A.A."/>
            <person name="Simmons B.A."/>
            <person name="Magnuson J.K."/>
            <person name="Chen J."/>
            <person name="Drula E."/>
            <person name="Henrissat B."/>
            <person name="Wiebenga A."/>
            <person name="Lubbers R.J."/>
            <person name="Gomes A.C."/>
            <person name="Makela M.R."/>
            <person name="Stajich J."/>
            <person name="Grigoriev I.V."/>
            <person name="Mortensen U.H."/>
            <person name="De Vries R.P."/>
            <person name="Baker S.E."/>
            <person name="Andersen M.R."/>
        </authorList>
    </citation>
    <scope>NUCLEOTIDE SEQUENCE [LARGE SCALE GENOMIC DNA]</scope>
    <source>
        <strain evidence="1 2">CBS 588.65</strain>
    </source>
</reference>
<dbReference type="EMBL" id="JBFXLT010000137">
    <property type="protein sequence ID" value="KAL2807589.1"/>
    <property type="molecule type" value="Genomic_DNA"/>
</dbReference>
<proteinExistence type="predicted"/>
<sequence>MTIVEKEIENTGPGRSPLFEQDNTGKRYIVWQGRSFNFLTRWYSCEAWIGEVEQIPRPLFMAERRRNKRPTFSEFIHACHALLSTPLKVETPSRSTQGTIPLPTGKYCRVRQQCGLQLPAANRAGCTKVVFISCRKGLIATMSRFTWPSSPNTRLALPGSTPKPSDGIMELQFGIPQVNGTLACSPSSTLYMIQFPHTPPAAQS</sequence>
<name>A0ABR4GWQ7_9EURO</name>
<comment type="caution">
    <text evidence="1">The sequence shown here is derived from an EMBL/GenBank/DDBJ whole genome shotgun (WGS) entry which is preliminary data.</text>
</comment>